<evidence type="ECO:0000313" key="2">
    <source>
        <dbReference type="Proteomes" id="UP000011885"/>
    </source>
</evidence>
<dbReference type="Proteomes" id="UP000011885">
    <property type="component" value="Unassembled WGS sequence"/>
</dbReference>
<comment type="caution">
    <text evidence="1">The sequence shown here is derived from an EMBL/GenBank/DDBJ whole genome shotgun (WGS) entry which is preliminary data.</text>
</comment>
<gene>
    <name evidence="1" type="ORF">RSSM_02314</name>
</gene>
<accession>M5U4T2</accession>
<dbReference type="InterPro" id="IPR036688">
    <property type="entry name" value="MoeA_C_domain_IV_sf"/>
</dbReference>
<proteinExistence type="predicted"/>
<evidence type="ECO:0000313" key="1">
    <source>
        <dbReference type="EMBL" id="EMI56264.1"/>
    </source>
</evidence>
<dbReference type="Gene3D" id="2.40.340.10">
    <property type="entry name" value="MoeA, C-terminal, domain IV"/>
    <property type="match status" value="1"/>
</dbReference>
<keyword evidence="2" id="KW-1185">Reference proteome</keyword>
<protein>
    <submittedName>
        <fullName evidence="1">Molybdopterin biosynthesis protein MoeA</fullName>
    </submittedName>
</protein>
<dbReference type="EMBL" id="ANOH01000159">
    <property type="protein sequence ID" value="EMI56264.1"/>
    <property type="molecule type" value="Genomic_DNA"/>
</dbReference>
<organism evidence="1 2">
    <name type="scientific">Rhodopirellula sallentina SM41</name>
    <dbReference type="NCBI Taxonomy" id="1263870"/>
    <lineage>
        <taxon>Bacteria</taxon>
        <taxon>Pseudomonadati</taxon>
        <taxon>Planctomycetota</taxon>
        <taxon>Planctomycetia</taxon>
        <taxon>Pirellulales</taxon>
        <taxon>Pirellulaceae</taxon>
        <taxon>Rhodopirellula</taxon>
    </lineage>
</organism>
<sequence length="82" mass="8810">MIDKLAGLSQWEPIPPSVTLTDIGSKTLQLHWMRAVRLNGIGTAELVVGKGSGDLVSLGASDGFIEMPPGAHHEGPWPFYAW</sequence>
<dbReference type="PATRIC" id="fig|1263870.3.peg.2462"/>
<reference evidence="1 2" key="1">
    <citation type="journal article" date="2013" name="Mar. Genomics">
        <title>Expression of sulfatases in Rhodopirellula baltica and the diversity of sulfatases in the genus Rhodopirellula.</title>
        <authorList>
            <person name="Wegner C.E."/>
            <person name="Richter-Heitmann T."/>
            <person name="Klindworth A."/>
            <person name="Klockow C."/>
            <person name="Richter M."/>
            <person name="Achstetter T."/>
            <person name="Glockner F.O."/>
            <person name="Harder J."/>
        </authorList>
    </citation>
    <scope>NUCLEOTIDE SEQUENCE [LARGE SCALE GENOMIC DNA]</scope>
    <source>
        <strain evidence="1 2">SM41</strain>
    </source>
</reference>
<dbReference type="AlphaFoldDB" id="M5U4T2"/>
<dbReference type="GO" id="GO:0032324">
    <property type="term" value="P:molybdopterin cofactor biosynthetic process"/>
    <property type="evidence" value="ECO:0007669"/>
    <property type="project" value="InterPro"/>
</dbReference>
<dbReference type="SUPFAM" id="SSF63867">
    <property type="entry name" value="MoeA C-terminal domain-like"/>
    <property type="match status" value="1"/>
</dbReference>
<name>M5U4T2_9BACT</name>